<feature type="transmembrane region" description="Helical" evidence="1">
    <location>
        <begin position="53"/>
        <end position="72"/>
    </location>
</feature>
<dbReference type="AlphaFoldDB" id="A0A940IDK7"/>
<dbReference type="Proteomes" id="UP000712007">
    <property type="component" value="Unassembled WGS sequence"/>
</dbReference>
<feature type="domain" description="DUF1648" evidence="2">
    <location>
        <begin position="16"/>
        <end position="58"/>
    </location>
</feature>
<comment type="caution">
    <text evidence="3">The sequence shown here is derived from an EMBL/GenBank/DDBJ whole genome shotgun (WGS) entry which is preliminary data.</text>
</comment>
<organism evidence="3 4">
    <name type="scientific">Candidatus Aphodosoma intestinipullorum</name>
    <dbReference type="NCBI Taxonomy" id="2840674"/>
    <lineage>
        <taxon>Bacteria</taxon>
        <taxon>Pseudomonadati</taxon>
        <taxon>Bacteroidota</taxon>
        <taxon>Bacteroidia</taxon>
        <taxon>Bacteroidales</taxon>
        <taxon>Candidatus Aphodosoma</taxon>
    </lineage>
</organism>
<dbReference type="Pfam" id="PF07853">
    <property type="entry name" value="DUF1648"/>
    <property type="match status" value="1"/>
</dbReference>
<keyword evidence="1" id="KW-1133">Transmembrane helix</keyword>
<sequence>MTQRHIRTATDIAAHIITAAALIYTAAAYPSLSDTVPVHYGITGEMDATGDKSTIWTPLIVLVVMHIGFGLLNRFPQIFNYPVTICDQHRKEVYSTAQLMVSCLRLLTDTLFASLLFCTVCGSDNVLWMLLLAAIGYPVILVYFNIRIKRINDR</sequence>
<evidence type="ECO:0000256" key="1">
    <source>
        <dbReference type="SAM" id="Phobius"/>
    </source>
</evidence>
<reference evidence="3" key="1">
    <citation type="submission" date="2020-10" db="EMBL/GenBank/DDBJ databases">
        <authorList>
            <person name="Gilroy R."/>
        </authorList>
    </citation>
    <scope>NUCLEOTIDE SEQUENCE</scope>
    <source>
        <strain evidence="3">3924</strain>
    </source>
</reference>
<evidence type="ECO:0000313" key="4">
    <source>
        <dbReference type="Proteomes" id="UP000712007"/>
    </source>
</evidence>
<gene>
    <name evidence="3" type="ORF">IAC51_01795</name>
</gene>
<keyword evidence="1" id="KW-0812">Transmembrane</keyword>
<evidence type="ECO:0000313" key="3">
    <source>
        <dbReference type="EMBL" id="MBO8439363.1"/>
    </source>
</evidence>
<accession>A0A940IDK7</accession>
<dbReference type="EMBL" id="JADIMV010000033">
    <property type="protein sequence ID" value="MBO8439363.1"/>
    <property type="molecule type" value="Genomic_DNA"/>
</dbReference>
<protein>
    <submittedName>
        <fullName evidence="3">DUF1648 domain-containing protein</fullName>
    </submittedName>
</protein>
<feature type="transmembrane region" description="Helical" evidence="1">
    <location>
        <begin position="12"/>
        <end position="33"/>
    </location>
</feature>
<name>A0A940IDK7_9BACT</name>
<reference evidence="3" key="2">
    <citation type="journal article" date="2021" name="PeerJ">
        <title>Extensive microbial diversity within the chicken gut microbiome revealed by metagenomics and culture.</title>
        <authorList>
            <person name="Gilroy R."/>
            <person name="Ravi A."/>
            <person name="Getino M."/>
            <person name="Pursley I."/>
            <person name="Horton D.L."/>
            <person name="Alikhan N.F."/>
            <person name="Baker D."/>
            <person name="Gharbi K."/>
            <person name="Hall N."/>
            <person name="Watson M."/>
            <person name="Adriaenssens E.M."/>
            <person name="Foster-Nyarko E."/>
            <person name="Jarju S."/>
            <person name="Secka A."/>
            <person name="Antonio M."/>
            <person name="Oren A."/>
            <person name="Chaudhuri R.R."/>
            <person name="La Ragione R."/>
            <person name="Hildebrand F."/>
            <person name="Pallen M.J."/>
        </authorList>
    </citation>
    <scope>NUCLEOTIDE SEQUENCE</scope>
    <source>
        <strain evidence="3">3924</strain>
    </source>
</reference>
<dbReference type="InterPro" id="IPR012867">
    <property type="entry name" value="DUF1648"/>
</dbReference>
<evidence type="ECO:0000259" key="2">
    <source>
        <dbReference type="Pfam" id="PF07853"/>
    </source>
</evidence>
<feature type="transmembrane region" description="Helical" evidence="1">
    <location>
        <begin position="126"/>
        <end position="146"/>
    </location>
</feature>
<feature type="transmembrane region" description="Helical" evidence="1">
    <location>
        <begin position="93"/>
        <end position="114"/>
    </location>
</feature>
<keyword evidence="1" id="KW-0472">Membrane</keyword>
<proteinExistence type="predicted"/>